<proteinExistence type="inferred from homology"/>
<feature type="domain" description="ATP-grasp" evidence="3">
    <location>
        <begin position="511"/>
        <end position="547"/>
    </location>
</feature>
<evidence type="ECO:0000256" key="1">
    <source>
        <dbReference type="ARBA" id="ARBA00060888"/>
    </source>
</evidence>
<dbReference type="PANTHER" id="PTHR42793">
    <property type="entry name" value="COA BINDING DOMAIN CONTAINING PROTEIN"/>
    <property type="match status" value="1"/>
</dbReference>
<dbReference type="Gene3D" id="3.40.50.720">
    <property type="entry name" value="NAD(P)-binding Rossmann-like Domain"/>
    <property type="match status" value="1"/>
</dbReference>
<dbReference type="SMART" id="SM00881">
    <property type="entry name" value="CoA_binding"/>
    <property type="match status" value="1"/>
</dbReference>
<dbReference type="InterPro" id="IPR036291">
    <property type="entry name" value="NAD(P)-bd_dom_sf"/>
</dbReference>
<evidence type="ECO:0000256" key="2">
    <source>
        <dbReference type="PROSITE-ProRule" id="PRU00409"/>
    </source>
</evidence>
<evidence type="ECO:0000313" key="5">
    <source>
        <dbReference type="Proteomes" id="UP000334820"/>
    </source>
</evidence>
<accession>A0A5J4K5I2</accession>
<dbReference type="Pfam" id="PF13549">
    <property type="entry name" value="ATP-grasp_5"/>
    <property type="match status" value="1"/>
</dbReference>
<evidence type="ECO:0000313" key="4">
    <source>
        <dbReference type="EMBL" id="GER81386.1"/>
    </source>
</evidence>
<dbReference type="GO" id="GO:0005524">
    <property type="term" value="F:ATP binding"/>
    <property type="evidence" value="ECO:0007669"/>
    <property type="project" value="UniProtKB-UniRule"/>
</dbReference>
<dbReference type="InterPro" id="IPR003781">
    <property type="entry name" value="CoA-bd"/>
</dbReference>
<keyword evidence="2" id="KW-0067">ATP-binding</keyword>
<protein>
    <submittedName>
        <fullName evidence="4">Acyl-CoA synthetase</fullName>
    </submittedName>
</protein>
<dbReference type="GO" id="GO:0046872">
    <property type="term" value="F:metal ion binding"/>
    <property type="evidence" value="ECO:0007669"/>
    <property type="project" value="InterPro"/>
</dbReference>
<dbReference type="Gene3D" id="3.30.470.20">
    <property type="entry name" value="ATP-grasp fold, B domain"/>
    <property type="match status" value="1"/>
</dbReference>
<dbReference type="Proteomes" id="UP000334820">
    <property type="component" value="Unassembled WGS sequence"/>
</dbReference>
<dbReference type="AlphaFoldDB" id="A0A5J4K5I2"/>
<name>A0A5J4K5I2_9CHLR</name>
<reference evidence="4 5" key="1">
    <citation type="journal article" date="2019" name="Int. J. Syst. Evol. Microbiol.">
        <title>Thermogemmatispora aurantia sp. nov. and Thermogemmatispora argillosa sp. nov., within the class Ktedonobacteria, and emended description of the genus Thermogemmatispora.</title>
        <authorList>
            <person name="Zheng Y."/>
            <person name="Wang C.M."/>
            <person name="Sakai Y."/>
            <person name="Abe K."/>
            <person name="Yokota A."/>
            <person name="Yabe S."/>
        </authorList>
    </citation>
    <scope>NUCLEOTIDE SEQUENCE [LARGE SCALE GENOMIC DNA]</scope>
    <source>
        <strain evidence="4 5">A1-2</strain>
    </source>
</reference>
<dbReference type="PROSITE" id="PS50975">
    <property type="entry name" value="ATP_GRASP"/>
    <property type="match status" value="1"/>
</dbReference>
<keyword evidence="5" id="KW-1185">Reference proteome</keyword>
<evidence type="ECO:0000259" key="3">
    <source>
        <dbReference type="PROSITE" id="PS50975"/>
    </source>
</evidence>
<gene>
    <name evidence="4" type="ORF">KTAU_00250</name>
</gene>
<comment type="caution">
    <text evidence="4">The sequence shown here is derived from an EMBL/GenBank/DDBJ whole genome shotgun (WGS) entry which is preliminary data.</text>
</comment>
<organism evidence="4 5">
    <name type="scientific">Thermogemmatispora aurantia</name>
    <dbReference type="NCBI Taxonomy" id="2045279"/>
    <lineage>
        <taxon>Bacteria</taxon>
        <taxon>Bacillati</taxon>
        <taxon>Chloroflexota</taxon>
        <taxon>Ktedonobacteria</taxon>
        <taxon>Thermogemmatisporales</taxon>
        <taxon>Thermogemmatisporaceae</taxon>
        <taxon>Thermogemmatispora</taxon>
    </lineage>
</organism>
<dbReference type="InterPro" id="IPR011761">
    <property type="entry name" value="ATP-grasp"/>
</dbReference>
<dbReference type="EMBL" id="BKZV01000001">
    <property type="protein sequence ID" value="GER81386.1"/>
    <property type="molecule type" value="Genomic_DNA"/>
</dbReference>
<dbReference type="Pfam" id="PF13380">
    <property type="entry name" value="CoA_binding_2"/>
    <property type="match status" value="1"/>
</dbReference>
<dbReference type="InterPro" id="IPR016102">
    <property type="entry name" value="Succinyl-CoA_synth-like"/>
</dbReference>
<comment type="similarity">
    <text evidence="1">In the N-terminal section; belongs to the acetate CoA ligase alpha subunit family.</text>
</comment>
<dbReference type="RefSeq" id="WP_151726488.1">
    <property type="nucleotide sequence ID" value="NZ_BKZV01000001.1"/>
</dbReference>
<dbReference type="PANTHER" id="PTHR42793:SF1">
    <property type="entry name" value="PEPTIDYL-LYSINE N-ACETYLTRANSFERASE PATZ"/>
    <property type="match status" value="1"/>
</dbReference>
<dbReference type="SUPFAM" id="SSF51735">
    <property type="entry name" value="NAD(P)-binding Rossmann-fold domains"/>
    <property type="match status" value="1"/>
</dbReference>
<dbReference type="SUPFAM" id="SSF52210">
    <property type="entry name" value="Succinyl-CoA synthetase domains"/>
    <property type="match status" value="2"/>
</dbReference>
<keyword evidence="2" id="KW-0547">Nucleotide-binding</keyword>
<dbReference type="InterPro" id="IPR032875">
    <property type="entry name" value="Succ_CoA_lig_flav_dom"/>
</dbReference>
<dbReference type="InterPro" id="IPR013815">
    <property type="entry name" value="ATP_grasp_subdomain_1"/>
</dbReference>
<sequence length="719" mass="77013">MEQEKPIAAERLKAFFHPRSIAVVGASDEARWSTYLVQNLKASNFSGPLYLINPRRSSVHGQATLPTLSALPEAADLAFVMVPTPQVLPVVAEGAARGVRHFVVLTAGFRETGPQGEERERELLAFAQAHDLLILGPNGNGFINATAGITPYGLPINFPLRSGPVAVVLQSGALASAVLAFAQAHAIGLSLLVSLGNEGMISLCDVLEYLLADSTTRAVALFLESIRQPETLRQLAARAQARHCALVALKVGRSEAGSRAAAAHTGALVGDAAVNAAALRQLGIISVSSLEDLLTTTALAAYYGPLPGRRLGAVTPSGGACDLIADRAQDEGLLLPELSDRTRERLQAVLPPFATPHNPLDVTGYVVVDSTLQQQALAIVREDPQLDFLLNVVSIDGLRRSTPEGLQALYNQYERLADLVHTSPRPILLVSNTCVDLPAALLPIVERTGLHIIAGLEHGLRALGRLLWWSEQLSQSQQPEAEEPHSEPLLALDRTVLTASGTGSWSEVQTRALLEQAGIPLVPAQLTHSVSEALAAARHYGFPVALKIQSPAILHKSDIGGVALNLSSEEEVTRAFNRLLTAARQHAPASAIEGILVSPMRQEGHELLVSILADQVWGLTLTIGLGGLWTEVLHDITLRPLPINRREIRAMLAELRGFPLLRGLRNQPGVNLERLSAVISQIALLAQALAPHLEVLEINPLLVNGDQVEVLDALLIWRH</sequence>
<dbReference type="Gene3D" id="3.30.1490.20">
    <property type="entry name" value="ATP-grasp fold, A domain"/>
    <property type="match status" value="1"/>
</dbReference>
<dbReference type="FunFam" id="3.30.1490.20:FF:000020">
    <property type="entry name" value="Protein lysine acetyltransferase"/>
    <property type="match status" value="1"/>
</dbReference>
<dbReference type="Pfam" id="PF13607">
    <property type="entry name" value="Succ_CoA_lig"/>
    <property type="match status" value="1"/>
</dbReference>
<dbReference type="SUPFAM" id="SSF56059">
    <property type="entry name" value="Glutathione synthetase ATP-binding domain-like"/>
    <property type="match status" value="1"/>
</dbReference>
<dbReference type="Gene3D" id="3.40.50.261">
    <property type="entry name" value="Succinyl-CoA synthetase domains"/>
    <property type="match status" value="2"/>
</dbReference>